<evidence type="ECO:0000313" key="2">
    <source>
        <dbReference type="EMBL" id="EEG48408.1"/>
    </source>
</evidence>
<dbReference type="EMBL" id="ACBZ01000147">
    <property type="protein sequence ID" value="EEG48408.1"/>
    <property type="molecule type" value="Genomic_DNA"/>
</dbReference>
<feature type="region of interest" description="Disordered" evidence="1">
    <location>
        <begin position="1"/>
        <end position="23"/>
    </location>
</feature>
<evidence type="ECO:0000313" key="3">
    <source>
        <dbReference type="Proteomes" id="UP000003100"/>
    </source>
</evidence>
<dbReference type="PATRIC" id="fig|476272.21.peg.824"/>
<reference evidence="2 3" key="1">
    <citation type="submission" date="2009-01" db="EMBL/GenBank/DDBJ databases">
        <authorList>
            <person name="Fulton L."/>
            <person name="Clifton S."/>
            <person name="Fulton B."/>
            <person name="Xu J."/>
            <person name="Minx P."/>
            <person name="Pepin K.H."/>
            <person name="Johnson M."/>
            <person name="Bhonagiri V."/>
            <person name="Nash W.E."/>
            <person name="Mardis E.R."/>
            <person name="Wilson R.K."/>
        </authorList>
    </citation>
    <scope>NUCLEOTIDE SEQUENCE [LARGE SCALE GENOMIC DNA]</scope>
    <source>
        <strain evidence="3">DSM 10507 / JCM 14656 / S5a33</strain>
    </source>
</reference>
<accession>C0CP93</accession>
<comment type="caution">
    <text evidence="2">The sequence shown here is derived from an EMBL/GenBank/DDBJ whole genome shotgun (WGS) entry which is preliminary data.</text>
</comment>
<organism evidence="2 3">
    <name type="scientific">Blautia hydrogenotrophica (strain DSM 10507 / JCM 14656 / S5a33)</name>
    <name type="common">Ruminococcus hydrogenotrophicus</name>
    <dbReference type="NCBI Taxonomy" id="476272"/>
    <lineage>
        <taxon>Bacteria</taxon>
        <taxon>Bacillati</taxon>
        <taxon>Bacillota</taxon>
        <taxon>Clostridia</taxon>
        <taxon>Lachnospirales</taxon>
        <taxon>Lachnospiraceae</taxon>
        <taxon>Blautia</taxon>
    </lineage>
</organism>
<name>C0CP93_BLAHS</name>
<feature type="compositionally biased region" description="Basic and acidic residues" evidence="1">
    <location>
        <begin position="8"/>
        <end position="23"/>
    </location>
</feature>
<dbReference type="AlphaFoldDB" id="C0CP93"/>
<proteinExistence type="predicted"/>
<evidence type="ECO:0000256" key="1">
    <source>
        <dbReference type="SAM" id="MobiDB-lite"/>
    </source>
</evidence>
<gene>
    <name evidence="2" type="ORF">RUMHYD_02694</name>
</gene>
<dbReference type="HOGENOM" id="CLU_2680328_0_0_9"/>
<sequence>MEGSGWKIKIDERSQSGGEEKDKTRRVYRLVLSLTCLRGEIESGYSSIQVILYNINVSKLWKIPKGFGKIINKF</sequence>
<dbReference type="Proteomes" id="UP000003100">
    <property type="component" value="Unassembled WGS sequence"/>
</dbReference>
<keyword evidence="3" id="KW-1185">Reference proteome</keyword>
<reference evidence="2 3" key="2">
    <citation type="submission" date="2009-02" db="EMBL/GenBank/DDBJ databases">
        <title>Draft genome sequence of Blautia hydrogenotrophica DSM 10507 (Ruminococcus hydrogenotrophicus DSM 10507).</title>
        <authorList>
            <person name="Sudarsanam P."/>
            <person name="Ley R."/>
            <person name="Guruge J."/>
            <person name="Turnbaugh P.J."/>
            <person name="Mahowald M."/>
            <person name="Liep D."/>
            <person name="Gordon J."/>
        </authorList>
    </citation>
    <scope>NUCLEOTIDE SEQUENCE [LARGE SCALE GENOMIC DNA]</scope>
    <source>
        <strain evidence="3">DSM 10507 / JCM 14656 / S5a33</strain>
    </source>
</reference>
<protein>
    <submittedName>
        <fullName evidence="2">Uncharacterized protein</fullName>
    </submittedName>
</protein>